<dbReference type="InterPro" id="IPR029069">
    <property type="entry name" value="HotDog_dom_sf"/>
</dbReference>
<proteinExistence type="predicted"/>
<dbReference type="InterPro" id="IPR042171">
    <property type="entry name" value="Acyl-CoA_hotdog"/>
</dbReference>
<evidence type="ECO:0000256" key="1">
    <source>
        <dbReference type="SAM" id="MobiDB-lite"/>
    </source>
</evidence>
<comment type="caution">
    <text evidence="2">The sequence shown here is derived from an EMBL/GenBank/DDBJ whole genome shotgun (WGS) entry which is preliminary data.</text>
</comment>
<evidence type="ECO:0000313" key="2">
    <source>
        <dbReference type="EMBL" id="KAK7519898.1"/>
    </source>
</evidence>
<feature type="compositionally biased region" description="Polar residues" evidence="1">
    <location>
        <begin position="1"/>
        <end position="13"/>
    </location>
</feature>
<accession>A0ABR1KQR9</accession>
<feature type="region of interest" description="Disordered" evidence="1">
    <location>
        <begin position="1"/>
        <end position="29"/>
    </location>
</feature>
<name>A0ABR1KQR9_9PEZI</name>
<dbReference type="EMBL" id="JBBPHU010000003">
    <property type="protein sequence ID" value="KAK7519898.1"/>
    <property type="molecule type" value="Genomic_DNA"/>
</dbReference>
<dbReference type="SUPFAM" id="SSF54637">
    <property type="entry name" value="Thioesterase/thiol ester dehydrase-isomerase"/>
    <property type="match status" value="1"/>
</dbReference>
<organism evidence="2 3">
    <name type="scientific">Phyllosticta citriasiana</name>
    <dbReference type="NCBI Taxonomy" id="595635"/>
    <lineage>
        <taxon>Eukaryota</taxon>
        <taxon>Fungi</taxon>
        <taxon>Dikarya</taxon>
        <taxon>Ascomycota</taxon>
        <taxon>Pezizomycotina</taxon>
        <taxon>Dothideomycetes</taxon>
        <taxon>Dothideomycetes incertae sedis</taxon>
        <taxon>Botryosphaeriales</taxon>
        <taxon>Phyllostictaceae</taxon>
        <taxon>Phyllosticta</taxon>
    </lineage>
</organism>
<dbReference type="Gene3D" id="2.40.160.210">
    <property type="entry name" value="Acyl-CoA thioesterase, double hotdog domain"/>
    <property type="match status" value="1"/>
</dbReference>
<protein>
    <submittedName>
        <fullName evidence="2">Uncharacterized protein</fullName>
    </submittedName>
</protein>
<evidence type="ECO:0000313" key="3">
    <source>
        <dbReference type="Proteomes" id="UP001363622"/>
    </source>
</evidence>
<reference evidence="2 3" key="1">
    <citation type="submission" date="2024-04" db="EMBL/GenBank/DDBJ databases">
        <title>Phyllosticta paracitricarpa is synonymous to the EU quarantine fungus P. citricarpa based on phylogenomic analyses.</title>
        <authorList>
            <consortium name="Lawrence Berkeley National Laboratory"/>
            <person name="Van Ingen-Buijs V.A."/>
            <person name="Van Westerhoven A.C."/>
            <person name="Haridas S."/>
            <person name="Skiadas P."/>
            <person name="Martin F."/>
            <person name="Groenewald J.Z."/>
            <person name="Crous P.W."/>
            <person name="Seidl M.F."/>
        </authorList>
    </citation>
    <scope>NUCLEOTIDE SEQUENCE [LARGE SCALE GENOMIC DNA]</scope>
    <source>
        <strain evidence="2 3">CBS 123371</strain>
    </source>
</reference>
<gene>
    <name evidence="2" type="ORF">IWZ03DRAFT_412687</name>
</gene>
<sequence length="144" mass="15537">MEEQQGSLPSGQLTARKARDKSKHSPSIPLTNPTSFTLLVALERLSATTFTSIEPVVAGGARAIHNENGHLRLQLTTYGGQMFAQAAWAAVETIGSGWVIHNVTGTFLAPGVHGVPFTDATVFEFGFRDDNDQSQARGHFPFSR</sequence>
<dbReference type="Proteomes" id="UP001363622">
    <property type="component" value="Unassembled WGS sequence"/>
</dbReference>
<keyword evidence="3" id="KW-1185">Reference proteome</keyword>